<accession>A0ACC0LSN4</accession>
<dbReference type="Proteomes" id="UP001062846">
    <property type="component" value="Chromosome 11"/>
</dbReference>
<gene>
    <name evidence="1" type="ORF">RHMOL_Rhmol11G0148300</name>
</gene>
<proteinExistence type="predicted"/>
<keyword evidence="2" id="KW-1185">Reference proteome</keyword>
<sequence>MPLILHPCKSLSLLTSPPPLSTSTVTHNTSINGSLIGSLKQPGSRTSVSVTVFPSTLYFPWNSSILRRTHVPFCSKDDDFGRCTSTHLEEQLENETIQDVEELGLLGKPTPKPNTNGSVTEVVTKPPKPDKEEVLKPFLKFFKPRDDSEERNEESWRKEGTNRKVRVEYYDPKPGDFAVGVVVSGNENRLDVNVGADLLGTMLTKEVLPLYEKEMGYLLCDMEKDTEEFMVRGKMGIVRYDEAVSGEAVPGRPVVEPGTVLFTEVLGRTLSGRPLLSTRRFFRRIAWHRVRQIKQLNEPIEVTITEWNTGGILTRIEVSLCSLSMSLACSCCPSVSIITLCTLIVQGLRAFLPKTELMGRVNNFTDLKENVGRRLYVQITRIDEANNDLILSERAAWEMLHLREGTLLEGTVKKIFPYGAQIRIGETNRSGLLHISNITRGQITSVSDSLTVDERVKVLVVKSMSQDRISFSIADLESEPGLFISNKEKVFSEAEEMAKKYRRKLPSVSAVRKLEPVSTDNLPFNDEGYLYANWEWFKFE</sequence>
<protein>
    <submittedName>
        <fullName evidence="1">Uncharacterized protein</fullName>
    </submittedName>
</protein>
<evidence type="ECO:0000313" key="2">
    <source>
        <dbReference type="Proteomes" id="UP001062846"/>
    </source>
</evidence>
<reference evidence="1" key="1">
    <citation type="submission" date="2022-02" db="EMBL/GenBank/DDBJ databases">
        <title>Plant Genome Project.</title>
        <authorList>
            <person name="Zhang R.-G."/>
        </authorList>
    </citation>
    <scope>NUCLEOTIDE SEQUENCE</scope>
    <source>
        <strain evidence="1">AT1</strain>
    </source>
</reference>
<dbReference type="EMBL" id="CM046398">
    <property type="protein sequence ID" value="KAI8531592.1"/>
    <property type="molecule type" value="Genomic_DNA"/>
</dbReference>
<name>A0ACC0LSN4_RHOML</name>
<organism evidence="1 2">
    <name type="scientific">Rhododendron molle</name>
    <name type="common">Chinese azalea</name>
    <name type="synonym">Azalea mollis</name>
    <dbReference type="NCBI Taxonomy" id="49168"/>
    <lineage>
        <taxon>Eukaryota</taxon>
        <taxon>Viridiplantae</taxon>
        <taxon>Streptophyta</taxon>
        <taxon>Embryophyta</taxon>
        <taxon>Tracheophyta</taxon>
        <taxon>Spermatophyta</taxon>
        <taxon>Magnoliopsida</taxon>
        <taxon>eudicotyledons</taxon>
        <taxon>Gunneridae</taxon>
        <taxon>Pentapetalae</taxon>
        <taxon>asterids</taxon>
        <taxon>Ericales</taxon>
        <taxon>Ericaceae</taxon>
        <taxon>Ericoideae</taxon>
        <taxon>Rhodoreae</taxon>
        <taxon>Rhododendron</taxon>
    </lineage>
</organism>
<evidence type="ECO:0000313" key="1">
    <source>
        <dbReference type="EMBL" id="KAI8531592.1"/>
    </source>
</evidence>
<comment type="caution">
    <text evidence="1">The sequence shown here is derived from an EMBL/GenBank/DDBJ whole genome shotgun (WGS) entry which is preliminary data.</text>
</comment>